<reference evidence="7 8" key="1">
    <citation type="journal article" date="2019" name="Commun. Biol.">
        <title>The bagworm genome reveals a unique fibroin gene that provides high tensile strength.</title>
        <authorList>
            <person name="Kono N."/>
            <person name="Nakamura H."/>
            <person name="Ohtoshi R."/>
            <person name="Tomita M."/>
            <person name="Numata K."/>
            <person name="Arakawa K."/>
        </authorList>
    </citation>
    <scope>NUCLEOTIDE SEQUENCE [LARGE SCALE GENOMIC DNA]</scope>
</reference>
<comment type="caution">
    <text evidence="7">The sequence shown here is derived from an EMBL/GenBank/DDBJ whole genome shotgun (WGS) entry which is preliminary data.</text>
</comment>
<accession>A0A4C1SF53</accession>
<dbReference type="GO" id="GO:0008270">
    <property type="term" value="F:zinc ion binding"/>
    <property type="evidence" value="ECO:0007669"/>
    <property type="project" value="UniProtKB-KW"/>
</dbReference>
<dbReference type="Pfam" id="PF05485">
    <property type="entry name" value="THAP"/>
    <property type="match status" value="1"/>
</dbReference>
<sequence length="173" mass="19858">MQSFLLVCRNTQSLRQESNLRPRNCWARALFTGVIEAQSPVEISALGQTEKCENAENLSPADPRKSGSRCCLQHCRKSRRTFPYMKLFTFPHIDSPLFKQWAGKCNLDEQLIKNSSKLFLCERHFPVDCIGKRYLKRGAVPSLHLCETDEIVQNMESESYFENIVCLPKSPAE</sequence>
<dbReference type="PROSITE" id="PS50950">
    <property type="entry name" value="ZF_THAP"/>
    <property type="match status" value="1"/>
</dbReference>
<evidence type="ECO:0000256" key="1">
    <source>
        <dbReference type="ARBA" id="ARBA00022723"/>
    </source>
</evidence>
<evidence type="ECO:0000256" key="2">
    <source>
        <dbReference type="ARBA" id="ARBA00022771"/>
    </source>
</evidence>
<evidence type="ECO:0000256" key="3">
    <source>
        <dbReference type="ARBA" id="ARBA00022833"/>
    </source>
</evidence>
<evidence type="ECO:0000259" key="6">
    <source>
        <dbReference type="PROSITE" id="PS50950"/>
    </source>
</evidence>
<dbReference type="SMART" id="SM00980">
    <property type="entry name" value="THAP"/>
    <property type="match status" value="1"/>
</dbReference>
<gene>
    <name evidence="7" type="ORF">EVAR_72195_1</name>
</gene>
<dbReference type="Proteomes" id="UP000299102">
    <property type="component" value="Unassembled WGS sequence"/>
</dbReference>
<dbReference type="EMBL" id="BGZK01006797">
    <property type="protein sequence ID" value="GBP00715.1"/>
    <property type="molecule type" value="Genomic_DNA"/>
</dbReference>
<dbReference type="GO" id="GO:0003677">
    <property type="term" value="F:DNA binding"/>
    <property type="evidence" value="ECO:0007669"/>
    <property type="project" value="UniProtKB-UniRule"/>
</dbReference>
<keyword evidence="8" id="KW-1185">Reference proteome</keyword>
<proteinExistence type="predicted"/>
<keyword evidence="2 5" id="KW-0863">Zinc-finger</keyword>
<evidence type="ECO:0000256" key="5">
    <source>
        <dbReference type="PROSITE-ProRule" id="PRU00309"/>
    </source>
</evidence>
<keyword evidence="3" id="KW-0862">Zinc</keyword>
<dbReference type="SMART" id="SM00692">
    <property type="entry name" value="DM3"/>
    <property type="match status" value="1"/>
</dbReference>
<protein>
    <recommendedName>
        <fullName evidence="6">THAP-type domain-containing protein</fullName>
    </recommendedName>
</protein>
<name>A0A4C1SF53_EUMVA</name>
<feature type="domain" description="THAP-type" evidence="6">
    <location>
        <begin position="66"/>
        <end position="144"/>
    </location>
</feature>
<dbReference type="AlphaFoldDB" id="A0A4C1SF53"/>
<evidence type="ECO:0000256" key="4">
    <source>
        <dbReference type="ARBA" id="ARBA00023125"/>
    </source>
</evidence>
<evidence type="ECO:0000313" key="8">
    <source>
        <dbReference type="Proteomes" id="UP000299102"/>
    </source>
</evidence>
<dbReference type="STRING" id="151549.A0A4C1SF53"/>
<dbReference type="SUPFAM" id="SSF57716">
    <property type="entry name" value="Glucocorticoid receptor-like (DNA-binding domain)"/>
    <property type="match status" value="1"/>
</dbReference>
<dbReference type="InterPro" id="IPR006612">
    <property type="entry name" value="THAP_Znf"/>
</dbReference>
<evidence type="ECO:0000313" key="7">
    <source>
        <dbReference type="EMBL" id="GBP00715.1"/>
    </source>
</evidence>
<keyword evidence="1" id="KW-0479">Metal-binding</keyword>
<organism evidence="7 8">
    <name type="scientific">Eumeta variegata</name>
    <name type="common">Bagworm moth</name>
    <name type="synonym">Eumeta japonica</name>
    <dbReference type="NCBI Taxonomy" id="151549"/>
    <lineage>
        <taxon>Eukaryota</taxon>
        <taxon>Metazoa</taxon>
        <taxon>Ecdysozoa</taxon>
        <taxon>Arthropoda</taxon>
        <taxon>Hexapoda</taxon>
        <taxon>Insecta</taxon>
        <taxon>Pterygota</taxon>
        <taxon>Neoptera</taxon>
        <taxon>Endopterygota</taxon>
        <taxon>Lepidoptera</taxon>
        <taxon>Glossata</taxon>
        <taxon>Ditrysia</taxon>
        <taxon>Tineoidea</taxon>
        <taxon>Psychidae</taxon>
        <taxon>Oiketicinae</taxon>
        <taxon>Eumeta</taxon>
    </lineage>
</organism>
<keyword evidence="4 5" id="KW-0238">DNA-binding</keyword>
<dbReference type="OrthoDB" id="8948150at2759"/>